<dbReference type="STRING" id="5601.A0A0D2FB12"/>
<dbReference type="Gene3D" id="3.30.160.60">
    <property type="entry name" value="Classic Zinc Finger"/>
    <property type="match status" value="1"/>
</dbReference>
<dbReference type="SUPFAM" id="SSF57667">
    <property type="entry name" value="beta-beta-alpha zinc fingers"/>
    <property type="match status" value="1"/>
</dbReference>
<evidence type="ECO:0000256" key="2">
    <source>
        <dbReference type="ARBA" id="ARBA00022723"/>
    </source>
</evidence>
<organism evidence="9 10">
    <name type="scientific">Phialophora macrospora</name>
    <dbReference type="NCBI Taxonomy" id="1851006"/>
    <lineage>
        <taxon>Eukaryota</taxon>
        <taxon>Fungi</taxon>
        <taxon>Dikarya</taxon>
        <taxon>Ascomycota</taxon>
        <taxon>Pezizomycotina</taxon>
        <taxon>Eurotiomycetes</taxon>
        <taxon>Chaetothyriomycetidae</taxon>
        <taxon>Chaetothyriales</taxon>
        <taxon>Herpotrichiellaceae</taxon>
        <taxon>Phialophora</taxon>
    </lineage>
</organism>
<evidence type="ECO:0000259" key="8">
    <source>
        <dbReference type="PROSITE" id="PS50157"/>
    </source>
</evidence>
<evidence type="ECO:0000313" key="10">
    <source>
        <dbReference type="Proteomes" id="UP000054266"/>
    </source>
</evidence>
<gene>
    <name evidence="9" type="ORF">PV04_07487</name>
</gene>
<keyword evidence="6" id="KW-0539">Nucleus</keyword>
<dbReference type="InterPro" id="IPR013087">
    <property type="entry name" value="Znf_C2H2_type"/>
</dbReference>
<sequence length="222" mass="24918">MGGANFNQLSINHVTQIYFCPSCDRSFDSHNGALNHCGHAQTHLGEWCERCERLFVSPAARHAHITSSPHHHLCSLCDLDYRTAKDLEDHEFDVHNMCGDCGKFFDDANQLQQHERTHLPACIGCLGCGRNFSEFAAMMIHLESGACASNTDLGAINTWVFNSYLCHRYTNQYWDGYDYHCPGCGADFRFVSALCQHVATDACDQDPDQVFNAIEDAIAYNL</sequence>
<keyword evidence="2" id="KW-0479">Metal-binding</keyword>
<proteinExistence type="predicted"/>
<keyword evidence="5" id="KW-0862">Zinc</keyword>
<dbReference type="GO" id="GO:0008270">
    <property type="term" value="F:zinc ion binding"/>
    <property type="evidence" value="ECO:0007669"/>
    <property type="project" value="UniProtKB-KW"/>
</dbReference>
<dbReference type="EMBL" id="KN846960">
    <property type="protein sequence ID" value="KIW65208.1"/>
    <property type="molecule type" value="Genomic_DNA"/>
</dbReference>
<evidence type="ECO:0000256" key="1">
    <source>
        <dbReference type="ARBA" id="ARBA00004123"/>
    </source>
</evidence>
<dbReference type="AlphaFoldDB" id="A0A0D2FB12"/>
<dbReference type="PROSITE" id="PS00028">
    <property type="entry name" value="ZINC_FINGER_C2H2_1"/>
    <property type="match status" value="1"/>
</dbReference>
<dbReference type="PANTHER" id="PTHR24376:SF216">
    <property type="entry name" value="ZINC FINGER PROTEIN 420-LIKE"/>
    <property type="match status" value="1"/>
</dbReference>
<feature type="domain" description="C2H2-type" evidence="8">
    <location>
        <begin position="18"/>
        <end position="46"/>
    </location>
</feature>
<evidence type="ECO:0000313" key="9">
    <source>
        <dbReference type="EMBL" id="KIW65208.1"/>
    </source>
</evidence>
<dbReference type="HOGENOM" id="CLU_075838_2_0_1"/>
<dbReference type="PANTHER" id="PTHR24376">
    <property type="entry name" value="ZINC FINGER PROTEIN"/>
    <property type="match status" value="1"/>
</dbReference>
<accession>A0A0D2FB12</accession>
<keyword evidence="10" id="KW-1185">Reference proteome</keyword>
<evidence type="ECO:0000256" key="5">
    <source>
        <dbReference type="ARBA" id="ARBA00022833"/>
    </source>
</evidence>
<evidence type="ECO:0000256" key="6">
    <source>
        <dbReference type="ARBA" id="ARBA00023242"/>
    </source>
</evidence>
<reference evidence="9 10" key="1">
    <citation type="submission" date="2015-01" db="EMBL/GenBank/DDBJ databases">
        <title>The Genome Sequence of Capronia semiimmersa CBS27337.</title>
        <authorList>
            <consortium name="The Broad Institute Genomics Platform"/>
            <person name="Cuomo C."/>
            <person name="de Hoog S."/>
            <person name="Gorbushina A."/>
            <person name="Stielow B."/>
            <person name="Teixiera M."/>
            <person name="Abouelleil A."/>
            <person name="Chapman S.B."/>
            <person name="Priest M."/>
            <person name="Young S.K."/>
            <person name="Wortman J."/>
            <person name="Nusbaum C."/>
            <person name="Birren B."/>
        </authorList>
    </citation>
    <scope>NUCLEOTIDE SEQUENCE [LARGE SCALE GENOMIC DNA]</scope>
    <source>
        <strain evidence="9 10">CBS 27337</strain>
    </source>
</reference>
<dbReference type="SMART" id="SM00355">
    <property type="entry name" value="ZnF_C2H2"/>
    <property type="match status" value="4"/>
</dbReference>
<name>A0A0D2FB12_9EURO</name>
<feature type="domain" description="C2H2-type" evidence="8">
    <location>
        <begin position="96"/>
        <end position="118"/>
    </location>
</feature>
<dbReference type="GO" id="GO:0005634">
    <property type="term" value="C:nucleus"/>
    <property type="evidence" value="ECO:0007669"/>
    <property type="project" value="UniProtKB-SubCell"/>
</dbReference>
<evidence type="ECO:0000256" key="4">
    <source>
        <dbReference type="ARBA" id="ARBA00022771"/>
    </source>
</evidence>
<dbReference type="Pfam" id="PF00096">
    <property type="entry name" value="zf-C2H2"/>
    <property type="match status" value="1"/>
</dbReference>
<dbReference type="GO" id="GO:0000978">
    <property type="term" value="F:RNA polymerase II cis-regulatory region sequence-specific DNA binding"/>
    <property type="evidence" value="ECO:0007669"/>
    <property type="project" value="TreeGrafter"/>
</dbReference>
<dbReference type="GO" id="GO:0001228">
    <property type="term" value="F:DNA-binding transcription activator activity, RNA polymerase II-specific"/>
    <property type="evidence" value="ECO:0007669"/>
    <property type="project" value="TreeGrafter"/>
</dbReference>
<evidence type="ECO:0000256" key="7">
    <source>
        <dbReference type="PROSITE-ProRule" id="PRU00042"/>
    </source>
</evidence>
<dbReference type="InterPro" id="IPR036236">
    <property type="entry name" value="Znf_C2H2_sf"/>
</dbReference>
<keyword evidence="4 7" id="KW-0863">Zinc-finger</keyword>
<dbReference type="PROSITE" id="PS50157">
    <property type="entry name" value="ZINC_FINGER_C2H2_2"/>
    <property type="match status" value="2"/>
</dbReference>
<keyword evidence="3" id="KW-0677">Repeat</keyword>
<comment type="subcellular location">
    <subcellularLocation>
        <location evidence="1">Nucleus</location>
    </subcellularLocation>
</comment>
<evidence type="ECO:0000256" key="3">
    <source>
        <dbReference type="ARBA" id="ARBA00022737"/>
    </source>
</evidence>
<dbReference type="Proteomes" id="UP000054266">
    <property type="component" value="Unassembled WGS sequence"/>
</dbReference>
<protein>
    <recommendedName>
        <fullName evidence="8">C2H2-type domain-containing protein</fullName>
    </recommendedName>
</protein>